<dbReference type="EMBL" id="MN739896">
    <property type="protein sequence ID" value="QHT76499.1"/>
    <property type="molecule type" value="Genomic_DNA"/>
</dbReference>
<evidence type="ECO:0008006" key="2">
    <source>
        <dbReference type="Google" id="ProtNLM"/>
    </source>
</evidence>
<sequence>MKINYKDIININNLTDLNKFELNKPIFLNNYLFHYLILLNNITALKLIRFPIYIQNNDGHNGFFIAAKEDNIEILIYLIDTYPEYIYNKYNDLTFINYLQYNKINKIVKLYPKLDWTYLISDNLLKNIILNLSFNELKCFIKICINYKTKYFKIKIYLFSIIKNNNLTIDNKIDILNKIENINVKNDNGKGLLFYGFNNIKLFKYLLSRNIDINYYTFLDTENPIRWAIKKDILNNKIDYITLILETNIITEEICTEVDKYIENILHTVLYTRLFVNINNYLLDYNILKFGNTKSWNQLNINKVSPIELITLLDFKIYSKIFINKETTIMINTMIYNKIVNKEWLNYLSKFPKFESTLQVFNMEKYIHCTKFRAYFEDIIIFILYLSKTYKKLYIPNIKNYQYNLYENNIFPWLIIYKSEYNYYINSYLNNIINSIIKNNTYDYILLFLSINYDNLLHANIIIYDIKLNTIERFEPYGNNTNYIDTIMDDILEEELTWNTGFKYIRPKEYLPVAGFQTISDENNNNYIKPGDYGGFCLVWCIWYIETKLINKNIHSKIFIEKLINRLNKLNINFVEYIRNYSDKINNYRMKFLKKIYKKNNKEKDISNLYINNDKLLNYLINLFIN</sequence>
<evidence type="ECO:0000313" key="1">
    <source>
        <dbReference type="EMBL" id="QHT76499.1"/>
    </source>
</evidence>
<name>A0A6C0H7M7_9ZZZZ</name>
<dbReference type="AlphaFoldDB" id="A0A6C0H7M7"/>
<reference evidence="1" key="1">
    <citation type="journal article" date="2020" name="Nature">
        <title>Giant virus diversity and host interactions through global metagenomics.</title>
        <authorList>
            <person name="Schulz F."/>
            <person name="Roux S."/>
            <person name="Paez-Espino D."/>
            <person name="Jungbluth S."/>
            <person name="Walsh D.A."/>
            <person name="Denef V.J."/>
            <person name="McMahon K.D."/>
            <person name="Konstantinidis K.T."/>
            <person name="Eloe-Fadrosh E.A."/>
            <person name="Kyrpides N.C."/>
            <person name="Woyke T."/>
        </authorList>
    </citation>
    <scope>NUCLEOTIDE SEQUENCE</scope>
    <source>
        <strain evidence="1">GVMAG-M-3300023179-82</strain>
    </source>
</reference>
<accession>A0A6C0H7M7</accession>
<organism evidence="1">
    <name type="scientific">viral metagenome</name>
    <dbReference type="NCBI Taxonomy" id="1070528"/>
    <lineage>
        <taxon>unclassified sequences</taxon>
        <taxon>metagenomes</taxon>
        <taxon>organismal metagenomes</taxon>
    </lineage>
</organism>
<protein>
    <recommendedName>
        <fullName evidence="2">Ankyrin repeat protein</fullName>
    </recommendedName>
</protein>
<proteinExistence type="predicted"/>